<feature type="compositionally biased region" description="Low complexity" evidence="1">
    <location>
        <begin position="445"/>
        <end position="457"/>
    </location>
</feature>
<dbReference type="GeneID" id="41972472"/>
<dbReference type="RefSeq" id="XP_030996627.1">
    <property type="nucleotide sequence ID" value="XM_031139501.1"/>
</dbReference>
<feature type="compositionally biased region" description="Basic residues" evidence="1">
    <location>
        <begin position="34"/>
        <end position="52"/>
    </location>
</feature>
<comment type="caution">
    <text evidence="2">The sequence shown here is derived from an EMBL/GenBank/DDBJ whole genome shotgun (WGS) entry which is preliminary data.</text>
</comment>
<evidence type="ECO:0000256" key="1">
    <source>
        <dbReference type="SAM" id="MobiDB-lite"/>
    </source>
</evidence>
<gene>
    <name evidence="2" type="ORF">E0L32_005025</name>
</gene>
<reference evidence="2 3" key="1">
    <citation type="submission" date="2019-06" db="EMBL/GenBank/DDBJ databases">
        <title>Draft genome sequence of the filamentous fungus Phialemoniopsis curvata isolated from diesel fuel.</title>
        <authorList>
            <person name="Varaljay V.A."/>
            <person name="Lyon W.J."/>
            <person name="Crouch A.L."/>
            <person name="Drake C.E."/>
            <person name="Hollomon J.M."/>
            <person name="Nadeau L.J."/>
            <person name="Nunn H.S."/>
            <person name="Stevenson B.S."/>
            <person name="Bojanowski C.L."/>
            <person name="Crookes-Goodson W.J."/>
        </authorList>
    </citation>
    <scope>NUCLEOTIDE SEQUENCE [LARGE SCALE GENOMIC DNA]</scope>
    <source>
        <strain evidence="2 3">D216</strain>
    </source>
</reference>
<dbReference type="EMBL" id="SKBQ01000025">
    <property type="protein sequence ID" value="TPX14916.1"/>
    <property type="molecule type" value="Genomic_DNA"/>
</dbReference>
<dbReference type="InParanoid" id="A0A507B707"/>
<dbReference type="Proteomes" id="UP000319257">
    <property type="component" value="Unassembled WGS sequence"/>
</dbReference>
<feature type="region of interest" description="Disordered" evidence="1">
    <location>
        <begin position="1"/>
        <end position="93"/>
    </location>
</feature>
<name>A0A507B707_9PEZI</name>
<dbReference type="OrthoDB" id="5424149at2759"/>
<evidence type="ECO:0000313" key="2">
    <source>
        <dbReference type="EMBL" id="TPX14916.1"/>
    </source>
</evidence>
<organism evidence="2 3">
    <name type="scientific">Thyridium curvatum</name>
    <dbReference type="NCBI Taxonomy" id="1093900"/>
    <lineage>
        <taxon>Eukaryota</taxon>
        <taxon>Fungi</taxon>
        <taxon>Dikarya</taxon>
        <taxon>Ascomycota</taxon>
        <taxon>Pezizomycotina</taxon>
        <taxon>Sordariomycetes</taxon>
        <taxon>Sordariomycetidae</taxon>
        <taxon>Thyridiales</taxon>
        <taxon>Thyridiaceae</taxon>
        <taxon>Thyridium</taxon>
    </lineage>
</organism>
<feature type="compositionally biased region" description="Basic and acidic residues" evidence="1">
    <location>
        <begin position="467"/>
        <end position="479"/>
    </location>
</feature>
<feature type="compositionally biased region" description="Basic residues" evidence="1">
    <location>
        <begin position="396"/>
        <end position="444"/>
    </location>
</feature>
<feature type="compositionally biased region" description="Acidic residues" evidence="1">
    <location>
        <begin position="374"/>
        <end position="383"/>
    </location>
</feature>
<dbReference type="STRING" id="1093900.A0A507B707"/>
<sequence length="494" mass="55453">MDEPRSHAEEKQASQSTQTRKRQLDDNDAEPRTKRARLTRKNLAHFNKMGRKKTSDPSDDSGSTKTLSTTASGFGTQARKNGILDPISSKPPTNLEDIRERLARSRQTASPPESVYRQYARTVATAHSEATMVVKAGGKLLKEYDDDGYHQEFNQAFIGYPKDAGFNNRLSAPQPDFIEGLEMEEFQPFPVDDVSGAVLYKDDRRSVTLPHIAGEWKGRGKDMEEAALQSSYDGAALVYARNQALAYQGKSDPPGHANVTTFTTNGTLLNLYAHYAAPSAEDEDTLEYHQYPISTTDIKGTYQGHKNGRKELRNAQDYAKQQSYAMRDELKEHWKQNRNKLPPVAEGVHLPDVEPPPHATDGYEDASPHVLQEVEVEDEDDYEIVQPTTPRESSHHSKSSHRHHSSSQHSSKSHHHSSHHSSPHHSSKSSHHSSSHSSTHKRKASSSQTSSHGASAHASKHGSYWKKNSEGHYYHKHSDGTVQWYDDVKDHHRH</sequence>
<proteinExistence type="predicted"/>
<dbReference type="AlphaFoldDB" id="A0A507B707"/>
<feature type="compositionally biased region" description="Basic and acidic residues" evidence="1">
    <location>
        <begin position="22"/>
        <end position="33"/>
    </location>
</feature>
<evidence type="ECO:0000313" key="3">
    <source>
        <dbReference type="Proteomes" id="UP000319257"/>
    </source>
</evidence>
<feature type="compositionally biased region" description="Basic and acidic residues" evidence="1">
    <location>
        <begin position="1"/>
        <end position="12"/>
    </location>
</feature>
<feature type="region of interest" description="Disordered" evidence="1">
    <location>
        <begin position="343"/>
        <end position="494"/>
    </location>
</feature>
<keyword evidence="3" id="KW-1185">Reference proteome</keyword>
<feature type="compositionally biased region" description="Polar residues" evidence="1">
    <location>
        <begin position="60"/>
        <end position="79"/>
    </location>
</feature>
<accession>A0A507B707</accession>
<protein>
    <submittedName>
        <fullName evidence="2">Uncharacterized protein</fullName>
    </submittedName>
</protein>